<accession>A0A8J3B3I4</accession>
<dbReference type="PROSITE" id="PS50801">
    <property type="entry name" value="STAS"/>
    <property type="match status" value="1"/>
</dbReference>
<evidence type="ECO:0000313" key="4">
    <source>
        <dbReference type="EMBL" id="GGJ76172.1"/>
    </source>
</evidence>
<reference evidence="4" key="2">
    <citation type="submission" date="2020-09" db="EMBL/GenBank/DDBJ databases">
        <authorList>
            <person name="Sun Q."/>
            <person name="Ohkuma M."/>
        </authorList>
    </citation>
    <scope>NUCLEOTIDE SEQUENCE</scope>
    <source>
        <strain evidence="4">JCM 3090</strain>
    </source>
</reference>
<name>A0A8J3B3I4_9ACTN</name>
<dbReference type="CDD" id="cd07043">
    <property type="entry name" value="STAS_anti-anti-sigma_factors"/>
    <property type="match status" value="1"/>
</dbReference>
<dbReference type="GO" id="GO:0043856">
    <property type="term" value="F:anti-sigma factor antagonist activity"/>
    <property type="evidence" value="ECO:0007669"/>
    <property type="project" value="InterPro"/>
</dbReference>
<protein>
    <recommendedName>
        <fullName evidence="2">Anti-sigma factor antagonist</fullName>
    </recommendedName>
</protein>
<dbReference type="InterPro" id="IPR036513">
    <property type="entry name" value="STAS_dom_sf"/>
</dbReference>
<evidence type="ECO:0000313" key="5">
    <source>
        <dbReference type="Proteomes" id="UP000649739"/>
    </source>
</evidence>
<evidence type="ECO:0000256" key="2">
    <source>
        <dbReference type="RuleBase" id="RU003749"/>
    </source>
</evidence>
<dbReference type="PANTHER" id="PTHR33495">
    <property type="entry name" value="ANTI-SIGMA FACTOR ANTAGONIST TM_1081-RELATED-RELATED"/>
    <property type="match status" value="1"/>
</dbReference>
<dbReference type="Gene3D" id="3.30.750.24">
    <property type="entry name" value="STAS domain"/>
    <property type="match status" value="1"/>
</dbReference>
<evidence type="ECO:0000259" key="3">
    <source>
        <dbReference type="PROSITE" id="PS50801"/>
    </source>
</evidence>
<gene>
    <name evidence="4" type="ORF">GCM10010123_02710</name>
</gene>
<proteinExistence type="inferred from homology"/>
<comment type="caution">
    <text evidence="4">The sequence shown here is derived from an EMBL/GenBank/DDBJ whole genome shotgun (WGS) entry which is preliminary data.</text>
</comment>
<comment type="similarity">
    <text evidence="1 2">Belongs to the anti-sigma-factor antagonist family.</text>
</comment>
<sequence>MTVRVRQLPDDEVEIVPSGEIDIDTAHEIRDTITRLLTDRPRRIALNLRAVSFMDSVGISSLVAGFQAASVTGAKLVVTDLSPAVHRTLWVTGLHGLFGAPTPSLATG</sequence>
<organism evidence="4 5">
    <name type="scientific">Pilimelia anulata</name>
    <dbReference type="NCBI Taxonomy" id="53371"/>
    <lineage>
        <taxon>Bacteria</taxon>
        <taxon>Bacillati</taxon>
        <taxon>Actinomycetota</taxon>
        <taxon>Actinomycetes</taxon>
        <taxon>Micromonosporales</taxon>
        <taxon>Micromonosporaceae</taxon>
        <taxon>Pilimelia</taxon>
    </lineage>
</organism>
<dbReference type="AlphaFoldDB" id="A0A8J3B3I4"/>
<reference evidence="4" key="1">
    <citation type="journal article" date="2014" name="Int. J. Syst. Evol. Microbiol.">
        <title>Complete genome sequence of Corynebacterium casei LMG S-19264T (=DSM 44701T), isolated from a smear-ripened cheese.</title>
        <authorList>
            <consortium name="US DOE Joint Genome Institute (JGI-PGF)"/>
            <person name="Walter F."/>
            <person name="Albersmeier A."/>
            <person name="Kalinowski J."/>
            <person name="Ruckert C."/>
        </authorList>
    </citation>
    <scope>NUCLEOTIDE SEQUENCE</scope>
    <source>
        <strain evidence="4">JCM 3090</strain>
    </source>
</reference>
<keyword evidence="5" id="KW-1185">Reference proteome</keyword>
<dbReference type="Pfam" id="PF01740">
    <property type="entry name" value="STAS"/>
    <property type="match status" value="1"/>
</dbReference>
<dbReference type="NCBIfam" id="TIGR00377">
    <property type="entry name" value="ant_ant_sig"/>
    <property type="match status" value="1"/>
</dbReference>
<dbReference type="EMBL" id="BMQB01000001">
    <property type="protein sequence ID" value="GGJ76172.1"/>
    <property type="molecule type" value="Genomic_DNA"/>
</dbReference>
<dbReference type="SUPFAM" id="SSF52091">
    <property type="entry name" value="SpoIIaa-like"/>
    <property type="match status" value="1"/>
</dbReference>
<feature type="domain" description="STAS" evidence="3">
    <location>
        <begin position="18"/>
        <end position="108"/>
    </location>
</feature>
<dbReference type="Proteomes" id="UP000649739">
    <property type="component" value="Unassembled WGS sequence"/>
</dbReference>
<dbReference type="PANTHER" id="PTHR33495:SF2">
    <property type="entry name" value="ANTI-SIGMA FACTOR ANTAGONIST TM_1081-RELATED"/>
    <property type="match status" value="1"/>
</dbReference>
<evidence type="ECO:0000256" key="1">
    <source>
        <dbReference type="ARBA" id="ARBA00009013"/>
    </source>
</evidence>
<dbReference type="InterPro" id="IPR003658">
    <property type="entry name" value="Anti-sigma_ant"/>
</dbReference>
<dbReference type="InterPro" id="IPR002645">
    <property type="entry name" value="STAS_dom"/>
</dbReference>